<evidence type="ECO:0000256" key="1">
    <source>
        <dbReference type="SAM" id="MobiDB-lite"/>
    </source>
</evidence>
<comment type="caution">
    <text evidence="3">The sequence shown here is derived from an EMBL/GenBank/DDBJ whole genome shotgun (WGS) entry which is preliminary data.</text>
</comment>
<dbReference type="Proteomes" id="UP001279734">
    <property type="component" value="Unassembled WGS sequence"/>
</dbReference>
<dbReference type="EMBL" id="BSYO01000037">
    <property type="protein sequence ID" value="GMH30045.1"/>
    <property type="molecule type" value="Genomic_DNA"/>
</dbReference>
<keyword evidence="4" id="KW-1185">Reference proteome</keyword>
<name>A0AAD3Y788_NEPGR</name>
<reference evidence="3" key="1">
    <citation type="submission" date="2023-05" db="EMBL/GenBank/DDBJ databases">
        <title>Nepenthes gracilis genome sequencing.</title>
        <authorList>
            <person name="Fukushima K."/>
        </authorList>
    </citation>
    <scope>NUCLEOTIDE SEQUENCE</scope>
    <source>
        <strain evidence="3">SING2019-196</strain>
    </source>
</reference>
<feature type="signal peptide" evidence="2">
    <location>
        <begin position="1"/>
        <end position="25"/>
    </location>
</feature>
<evidence type="ECO:0000313" key="4">
    <source>
        <dbReference type="Proteomes" id="UP001279734"/>
    </source>
</evidence>
<evidence type="ECO:0000256" key="2">
    <source>
        <dbReference type="SAM" id="SignalP"/>
    </source>
</evidence>
<accession>A0AAD3Y788</accession>
<protein>
    <submittedName>
        <fullName evidence="3">Uncharacterized protein</fullName>
    </submittedName>
</protein>
<proteinExistence type="predicted"/>
<feature type="compositionally biased region" description="Basic and acidic residues" evidence="1">
    <location>
        <begin position="119"/>
        <end position="130"/>
    </location>
</feature>
<keyword evidence="2" id="KW-0732">Signal</keyword>
<dbReference type="AlphaFoldDB" id="A0AAD3Y788"/>
<evidence type="ECO:0000313" key="3">
    <source>
        <dbReference type="EMBL" id="GMH30045.1"/>
    </source>
</evidence>
<feature type="compositionally biased region" description="Basic and acidic residues" evidence="1">
    <location>
        <begin position="66"/>
        <end position="77"/>
    </location>
</feature>
<feature type="compositionally biased region" description="Low complexity" evidence="1">
    <location>
        <begin position="176"/>
        <end position="186"/>
    </location>
</feature>
<sequence>MATMAVRHLSFLFLLMLIFLLEIDASPVDEIITRKVIGKHRADEPPKTFEDSKLPFYKPPGWGHPHPPERPFEESKPPRAVQPVKGPLKPPENTFEESKPAHVEQPAKGPLEAPENAFEESKPPHIEHPVKGPPKPPGKTYEEEKPPIALHRAKHAATATLPRRLPPGHDAQSDEQATQQTQTTAASSFGDDIKN</sequence>
<feature type="region of interest" description="Disordered" evidence="1">
    <location>
        <begin position="42"/>
        <end position="195"/>
    </location>
</feature>
<gene>
    <name evidence="3" type="ORF">Nepgr_031888</name>
</gene>
<feature type="compositionally biased region" description="Basic and acidic residues" evidence="1">
    <location>
        <begin position="42"/>
        <end position="53"/>
    </location>
</feature>
<organism evidence="3 4">
    <name type="scientific">Nepenthes gracilis</name>
    <name type="common">Slender pitcher plant</name>
    <dbReference type="NCBI Taxonomy" id="150966"/>
    <lineage>
        <taxon>Eukaryota</taxon>
        <taxon>Viridiplantae</taxon>
        <taxon>Streptophyta</taxon>
        <taxon>Embryophyta</taxon>
        <taxon>Tracheophyta</taxon>
        <taxon>Spermatophyta</taxon>
        <taxon>Magnoliopsida</taxon>
        <taxon>eudicotyledons</taxon>
        <taxon>Gunneridae</taxon>
        <taxon>Pentapetalae</taxon>
        <taxon>Caryophyllales</taxon>
        <taxon>Nepenthaceae</taxon>
        <taxon>Nepenthes</taxon>
    </lineage>
</organism>
<feature type="chain" id="PRO_5042159381" evidence="2">
    <location>
        <begin position="26"/>
        <end position="195"/>
    </location>
</feature>